<feature type="region of interest" description="Disordered" evidence="2">
    <location>
        <begin position="265"/>
        <end position="325"/>
    </location>
</feature>
<comment type="caution">
    <text evidence="3">The sequence shown here is derived from an EMBL/GenBank/DDBJ whole genome shotgun (WGS) entry which is preliminary data.</text>
</comment>
<protein>
    <submittedName>
        <fullName evidence="3">Uncharacterized protein</fullName>
    </submittedName>
</protein>
<proteinExistence type="predicted"/>
<sequence length="494" mass="55465">MNKNISGDEESVKKFFSARIFDKEVSVRDRSALWQFAREREQLTQKITYLETEINAKEKEIAILQQTLYGRDKQITDLKEKLSQPQQNGQRNNFDFAKQMAAMDKTLQEAKKNIAELEAGVIFNVMKNEMEAKESQSEPQTFNGKDYFDHQPSWFDTLSNNGGYLEVENFPVTAKEIEAMKNVRSNSRPSTESAKGKDYFDHKPSWFDTPSKNGGCLKLENFPVTAKDLEAMKNCKSNLKPSTAAAKDCGEAKCQQTRVPNGSFVRAEMKKNCPPPQREDGSKSITGSISQKVNPFSGKAKPLDRPAQSPLNKNRRPQVEKSSLQVHPRNISNLSFARQKNLLLEKAKALDRPIPDCAAADIRGTEVVINTLPVQLKRVPSNSITDSSGNKVNPFSQRAKFVTKPSHIPVAKFAQTQTVMIDAAFKTGEISPCSEKARGSLYSFHRPLPPTLASIVPSGSQIAFAHQQIKRHSIPQTEQGLLKRTFNKWFGSYF</sequence>
<feature type="coiled-coil region" evidence="1">
    <location>
        <begin position="40"/>
        <end position="67"/>
    </location>
</feature>
<dbReference type="Proteomes" id="UP000275408">
    <property type="component" value="Unassembled WGS sequence"/>
</dbReference>
<feature type="compositionally biased region" description="Polar residues" evidence="2">
    <location>
        <begin position="283"/>
        <end position="294"/>
    </location>
</feature>
<evidence type="ECO:0000256" key="2">
    <source>
        <dbReference type="SAM" id="MobiDB-lite"/>
    </source>
</evidence>
<reference evidence="3 4" key="1">
    <citation type="journal article" date="2018" name="Sci. Rep.">
        <title>Comparative analysis of the Pocillopora damicornis genome highlights role of immune system in coral evolution.</title>
        <authorList>
            <person name="Cunning R."/>
            <person name="Bay R.A."/>
            <person name="Gillette P."/>
            <person name="Baker A.C."/>
            <person name="Traylor-Knowles N."/>
        </authorList>
    </citation>
    <scope>NUCLEOTIDE SEQUENCE [LARGE SCALE GENOMIC DNA]</scope>
    <source>
        <strain evidence="3">RSMAS</strain>
        <tissue evidence="3">Whole animal</tissue>
    </source>
</reference>
<keyword evidence="1" id="KW-0175">Coiled coil</keyword>
<evidence type="ECO:0000313" key="4">
    <source>
        <dbReference type="Proteomes" id="UP000275408"/>
    </source>
</evidence>
<name>A0A3M6UR48_POCDA</name>
<accession>A0A3M6UR48</accession>
<evidence type="ECO:0000256" key="1">
    <source>
        <dbReference type="SAM" id="Coils"/>
    </source>
</evidence>
<dbReference type="AlphaFoldDB" id="A0A3M6UR48"/>
<evidence type="ECO:0000313" key="3">
    <source>
        <dbReference type="EMBL" id="RMX56037.1"/>
    </source>
</evidence>
<gene>
    <name evidence="3" type="ORF">pdam_00017467</name>
</gene>
<dbReference type="OrthoDB" id="10543884at2759"/>
<keyword evidence="4" id="KW-1185">Reference proteome</keyword>
<feature type="compositionally biased region" description="Basic and acidic residues" evidence="2">
    <location>
        <begin position="267"/>
        <end position="282"/>
    </location>
</feature>
<organism evidence="3 4">
    <name type="scientific">Pocillopora damicornis</name>
    <name type="common">Cauliflower coral</name>
    <name type="synonym">Millepora damicornis</name>
    <dbReference type="NCBI Taxonomy" id="46731"/>
    <lineage>
        <taxon>Eukaryota</taxon>
        <taxon>Metazoa</taxon>
        <taxon>Cnidaria</taxon>
        <taxon>Anthozoa</taxon>
        <taxon>Hexacorallia</taxon>
        <taxon>Scleractinia</taxon>
        <taxon>Astrocoeniina</taxon>
        <taxon>Pocilloporidae</taxon>
        <taxon>Pocillopora</taxon>
    </lineage>
</organism>
<dbReference type="EMBL" id="RCHS01000944">
    <property type="protein sequence ID" value="RMX56037.1"/>
    <property type="molecule type" value="Genomic_DNA"/>
</dbReference>